<evidence type="ECO:0000256" key="2">
    <source>
        <dbReference type="ARBA" id="ARBA00022679"/>
    </source>
</evidence>
<keyword evidence="10" id="KW-1185">Reference proteome</keyword>
<dbReference type="InterPro" id="IPR014729">
    <property type="entry name" value="Rossmann-like_a/b/a_fold"/>
</dbReference>
<dbReference type="InterPro" id="IPR004821">
    <property type="entry name" value="Cyt_trans-like"/>
</dbReference>
<dbReference type="AlphaFoldDB" id="A0A9Y2AJM5"/>
<keyword evidence="3 9" id="KW-0548">Nucleotidyltransferase</keyword>
<gene>
    <name evidence="9" type="primary">rfaE2</name>
    <name evidence="9" type="ORF">P3F81_01670</name>
</gene>
<dbReference type="RefSeq" id="WP_147666944.1">
    <property type="nucleotide sequence ID" value="NZ_CP120678.1"/>
</dbReference>
<dbReference type="Proteomes" id="UP001243623">
    <property type="component" value="Chromosome"/>
</dbReference>
<dbReference type="KEGG" id="sgbi:P3F81_01670"/>
<dbReference type="InterPro" id="IPR050385">
    <property type="entry name" value="Archaeal_FAD_synthase"/>
</dbReference>
<keyword evidence="5" id="KW-0067">ATP-binding</keyword>
<keyword evidence="2" id="KW-0808">Transferase</keyword>
<organism evidence="9 10">
    <name type="scientific">Selenobaculum gibii</name>
    <dbReference type="NCBI Taxonomy" id="3054208"/>
    <lineage>
        <taxon>Bacteria</taxon>
        <taxon>Bacillati</taxon>
        <taxon>Bacillota</taxon>
        <taxon>Negativicutes</taxon>
        <taxon>Selenomonadales</taxon>
        <taxon>Selenomonadaceae</taxon>
        <taxon>Selenobaculum</taxon>
    </lineage>
</organism>
<dbReference type="NCBIfam" id="TIGR02199">
    <property type="entry name" value="rfaE_dom_II"/>
    <property type="match status" value="1"/>
</dbReference>
<evidence type="ECO:0000256" key="3">
    <source>
        <dbReference type="ARBA" id="ARBA00022695"/>
    </source>
</evidence>
<dbReference type="EMBL" id="CP120678">
    <property type="protein sequence ID" value="WIW71061.1"/>
    <property type="molecule type" value="Genomic_DNA"/>
</dbReference>
<evidence type="ECO:0000256" key="4">
    <source>
        <dbReference type="ARBA" id="ARBA00022741"/>
    </source>
</evidence>
<protein>
    <recommendedName>
        <fullName evidence="1">D-glycero-beta-D-manno-heptose 1-phosphate adenylyltransferase</fullName>
        <ecNumber evidence="1">2.7.7.70</ecNumber>
    </recommendedName>
</protein>
<dbReference type="Gene3D" id="3.40.50.620">
    <property type="entry name" value="HUPs"/>
    <property type="match status" value="1"/>
</dbReference>
<dbReference type="SUPFAM" id="SSF52374">
    <property type="entry name" value="Nucleotidylyl transferase"/>
    <property type="match status" value="1"/>
</dbReference>
<accession>A0A9Y2AJM5</accession>
<dbReference type="EC" id="2.7.7.70" evidence="1"/>
<dbReference type="InterPro" id="IPR011914">
    <property type="entry name" value="RfaE_dom_II"/>
</dbReference>
<evidence type="ECO:0000256" key="7">
    <source>
        <dbReference type="ARBA" id="ARBA00047428"/>
    </source>
</evidence>
<evidence type="ECO:0000313" key="9">
    <source>
        <dbReference type="EMBL" id="WIW71061.1"/>
    </source>
</evidence>
<evidence type="ECO:0000313" key="10">
    <source>
        <dbReference type="Proteomes" id="UP001243623"/>
    </source>
</evidence>
<name>A0A9Y2AJM5_9FIRM</name>
<proteinExistence type="predicted"/>
<evidence type="ECO:0000256" key="1">
    <source>
        <dbReference type="ARBA" id="ARBA00012519"/>
    </source>
</evidence>
<reference evidence="9" key="1">
    <citation type="submission" date="2023-03" db="EMBL/GenBank/DDBJ databases">
        <title>Selenobaculum gbiensis gen. nov. sp. nov., a new bacterium isolated from the gut microbiota of IBD patient.</title>
        <authorList>
            <person name="Yeo S."/>
            <person name="Park H."/>
            <person name="Huh C.S."/>
        </authorList>
    </citation>
    <scope>NUCLEOTIDE SEQUENCE</scope>
    <source>
        <strain evidence="9">ICN-92133</strain>
    </source>
</reference>
<sequence length="155" mass="17082">MLIPRRDIGVLADQIHMAKQKIVFTNGCFDILHAGHVRYLKNAKCFGDVLIIGLNSDKSVRALKGMGRPVNGEQDRVEVLGALKPVDYVVLFDDETAESLIEEIEPDIYVKGGDYTLDTLPEAKVVESYGGETKLIPLVPGRSSTNIINRIKACK</sequence>
<dbReference type="PANTHER" id="PTHR43793:SF2">
    <property type="entry name" value="BIFUNCTIONAL PROTEIN HLDE"/>
    <property type="match status" value="1"/>
</dbReference>
<dbReference type="GO" id="GO:0005524">
    <property type="term" value="F:ATP binding"/>
    <property type="evidence" value="ECO:0007669"/>
    <property type="project" value="UniProtKB-KW"/>
</dbReference>
<evidence type="ECO:0000256" key="5">
    <source>
        <dbReference type="ARBA" id="ARBA00022840"/>
    </source>
</evidence>
<keyword evidence="6" id="KW-0119">Carbohydrate metabolism</keyword>
<dbReference type="NCBIfam" id="TIGR00125">
    <property type="entry name" value="cyt_tran_rel"/>
    <property type="match status" value="1"/>
</dbReference>
<evidence type="ECO:0000259" key="8">
    <source>
        <dbReference type="Pfam" id="PF01467"/>
    </source>
</evidence>
<dbReference type="GO" id="GO:0005975">
    <property type="term" value="P:carbohydrate metabolic process"/>
    <property type="evidence" value="ECO:0007669"/>
    <property type="project" value="InterPro"/>
</dbReference>
<feature type="domain" description="Cytidyltransferase-like" evidence="8">
    <location>
        <begin position="24"/>
        <end position="131"/>
    </location>
</feature>
<dbReference type="GO" id="GO:0016779">
    <property type="term" value="F:nucleotidyltransferase activity"/>
    <property type="evidence" value="ECO:0007669"/>
    <property type="project" value="UniProtKB-KW"/>
</dbReference>
<dbReference type="Pfam" id="PF01467">
    <property type="entry name" value="CTP_transf_like"/>
    <property type="match status" value="1"/>
</dbReference>
<evidence type="ECO:0000256" key="6">
    <source>
        <dbReference type="ARBA" id="ARBA00023277"/>
    </source>
</evidence>
<dbReference type="GO" id="GO:0016773">
    <property type="term" value="F:phosphotransferase activity, alcohol group as acceptor"/>
    <property type="evidence" value="ECO:0007669"/>
    <property type="project" value="InterPro"/>
</dbReference>
<comment type="catalytic activity">
    <reaction evidence="7">
        <text>D-glycero-beta-D-manno-heptose 1-phosphate + ATP + H(+) = ADP-D-glycero-beta-D-manno-heptose + diphosphate</text>
        <dbReference type="Rhea" id="RHEA:27465"/>
        <dbReference type="ChEBI" id="CHEBI:15378"/>
        <dbReference type="ChEBI" id="CHEBI:30616"/>
        <dbReference type="ChEBI" id="CHEBI:33019"/>
        <dbReference type="ChEBI" id="CHEBI:59967"/>
        <dbReference type="ChEBI" id="CHEBI:61593"/>
        <dbReference type="EC" id="2.7.7.70"/>
    </reaction>
</comment>
<keyword evidence="4" id="KW-0547">Nucleotide-binding</keyword>
<dbReference type="PANTHER" id="PTHR43793">
    <property type="entry name" value="FAD SYNTHASE"/>
    <property type="match status" value="1"/>
</dbReference>